<dbReference type="EMBL" id="GGEC01077980">
    <property type="protein sequence ID" value="MBX58464.1"/>
    <property type="molecule type" value="Transcribed_RNA"/>
</dbReference>
<name>A0A2P2PUP5_RHIMU</name>
<accession>A0A2P2PUP5</accession>
<organism evidence="1">
    <name type="scientific">Rhizophora mucronata</name>
    <name type="common">Asiatic mangrove</name>
    <dbReference type="NCBI Taxonomy" id="61149"/>
    <lineage>
        <taxon>Eukaryota</taxon>
        <taxon>Viridiplantae</taxon>
        <taxon>Streptophyta</taxon>
        <taxon>Embryophyta</taxon>
        <taxon>Tracheophyta</taxon>
        <taxon>Spermatophyta</taxon>
        <taxon>Magnoliopsida</taxon>
        <taxon>eudicotyledons</taxon>
        <taxon>Gunneridae</taxon>
        <taxon>Pentapetalae</taxon>
        <taxon>rosids</taxon>
        <taxon>fabids</taxon>
        <taxon>Malpighiales</taxon>
        <taxon>Rhizophoraceae</taxon>
        <taxon>Rhizophora</taxon>
    </lineage>
</organism>
<sequence>MINNPITLKNSKDRSNSRLQIQDILTPTLLLINVAPLTTYEQHQRALSHFY</sequence>
<reference evidence="1" key="1">
    <citation type="submission" date="2018-02" db="EMBL/GenBank/DDBJ databases">
        <title>Rhizophora mucronata_Transcriptome.</title>
        <authorList>
            <person name="Meera S.P."/>
            <person name="Sreeshan A."/>
            <person name="Augustine A."/>
        </authorList>
    </citation>
    <scope>NUCLEOTIDE SEQUENCE</scope>
    <source>
        <tissue evidence="1">Leaf</tissue>
    </source>
</reference>
<evidence type="ECO:0000313" key="1">
    <source>
        <dbReference type="EMBL" id="MBX58464.1"/>
    </source>
</evidence>
<dbReference type="AlphaFoldDB" id="A0A2P2PUP5"/>
<protein>
    <submittedName>
        <fullName evidence="1">Uncharacterized protein</fullName>
    </submittedName>
</protein>
<proteinExistence type="predicted"/>